<evidence type="ECO:0008006" key="2">
    <source>
        <dbReference type="Google" id="ProtNLM"/>
    </source>
</evidence>
<gene>
    <name evidence="1" type="ORF">Ghuch01_00003</name>
</gene>
<dbReference type="EMBL" id="PP179330">
    <property type="protein sequence ID" value="XAI70953.1"/>
    <property type="molecule type" value="Genomic_DNA"/>
</dbReference>
<organism evidence="1">
    <name type="scientific">Pseudomonas phage Ghuch01</name>
    <dbReference type="NCBI Taxonomy" id="3138535"/>
    <lineage>
        <taxon>Viruses</taxon>
        <taxon>Duplodnaviria</taxon>
        <taxon>Heunggongvirae</taxon>
        <taxon>Uroviricota</taxon>
        <taxon>Caudoviricetes</taxon>
        <taxon>Autographivirales</taxon>
        <taxon>Autotranscriptaviridae</taxon>
        <taxon>Studiervirinae</taxon>
        <taxon>Ghunavirus</taxon>
    </lineage>
</organism>
<reference evidence="1" key="1">
    <citation type="journal article" date="2024" name="J. Gen. Virol.">
        <title>Novel phages of Pseudomonas syringae unveil numerous potential auxiliary metabolic genes.</title>
        <authorList>
            <person name="Feltin C."/>
            <person name="Garneau J.R."/>
            <person name="Morris C.E."/>
            <person name="Berard A."/>
            <person name="Torres-Barcelo C."/>
        </authorList>
    </citation>
    <scope>NUCLEOTIDE SEQUENCE</scope>
</reference>
<sequence>MAKRKIYVAMLNQSINGILHEARVYFDSDFDEYTTRFYHSDVLQADQDYFTDDRDDAIGTARKALFDIGQQQAAVCTVYGQV</sequence>
<protein>
    <recommendedName>
        <fullName evidence="2">Phage protein</fullName>
    </recommendedName>
</protein>
<name>A0AAU6W3K4_9CAUD</name>
<accession>A0AAU6W3K4</accession>
<evidence type="ECO:0000313" key="1">
    <source>
        <dbReference type="EMBL" id="XAI70953.1"/>
    </source>
</evidence>
<proteinExistence type="predicted"/>